<evidence type="ECO:0000256" key="7">
    <source>
        <dbReference type="ARBA" id="ARBA00023277"/>
    </source>
</evidence>
<feature type="signal peptide" evidence="12">
    <location>
        <begin position="1"/>
        <end position="23"/>
    </location>
</feature>
<dbReference type="Gene3D" id="2.60.40.10">
    <property type="entry name" value="Immunoglobulins"/>
    <property type="match status" value="1"/>
</dbReference>
<dbReference type="UniPathway" id="UPA00696"/>
<dbReference type="InterPro" id="IPR019800">
    <property type="entry name" value="Glyco_hydro_3_AS"/>
</dbReference>
<comment type="catalytic activity">
    <reaction evidence="1 11">
        <text>Hydrolysis of terminal, non-reducing beta-D-glucosyl residues with release of beta-D-glucose.</text>
        <dbReference type="EC" id="3.2.1.21"/>
    </reaction>
</comment>
<evidence type="ECO:0000256" key="3">
    <source>
        <dbReference type="ARBA" id="ARBA00005336"/>
    </source>
</evidence>
<dbReference type="InterPro" id="IPR050288">
    <property type="entry name" value="Cellulose_deg_GH3"/>
</dbReference>
<sequence>MASRFGLSLQLFILFIFGDLVGTDSLDGLHYTSPDYYPSPNGGWVLDWTSAYEKAQSIVETMTLAEKINLTTGTGYFMGPCVGNTGSALRVGIPSLCLQDGPLGIRATDHNTAFPAGITVGATFDKALMYTRGVALGEEARGKGINVLLGPTVGPLGRKPRGGRNWEGFGADPTLQAIGGALTIEGMQSTGAIATLKHYIGNEQEMYRMNNPLQQAYSSNIDDRTLHEIYLWPFAEGIRAGVGSVMTAYNDVNGSACSQNSKLINGILKDELEFQGFVVSDWLAQIGGVSSALAGLDMAMPGDGAIPLVGSSYWGSELSTSILNGTVPVDRLNDMVTRIVATWYKMGQDKDYPLPNFSANTQDRTGALYPGALFSPTGVVNQYVDVQADHQGIAHAIARDAITLLKNTDSVLPLSRNASLKIFGTDAGTNSNGINSCSDKGCNDGVLTMGWGSGSANLPYLVAPHDAIARVCPSAEFHITDSFPSNVKANSRDIAIVFISADSGENTITVEGNHGDRDVAGLSAWHNGDDLVIATAKIFPTVVVVIHAVGPVILENWIDLPSVKAVLFAHLPGQEAGDSLTDILFGDFSPSGHMPYTIPRSESDYPSSVGLLSQPIFQIQDFHKERLYIDYRYFLHANITPRYPFGHGLSYTTFTISEPIFSVVAALSEYPPSRPTKGPTPTYATTIPPVSEVAWPTNLTRVWRYLYPYLDNPAAATSKAPYPYPTGYSTTPQPAPRAGGNEGGNPSLWDVIFTVKVKVTNTGSRPGREVAQLYVELPESVLGVDIPALQLRQFEKTDILSPGENEILTLSLNRKDLSIWDVVVQDWKAPVDGQGVKLWLGGSLTDLRIVCDVGNRVCNGV</sequence>
<dbReference type="Pfam" id="PF00933">
    <property type="entry name" value="Glyco_hydro_3"/>
    <property type="match status" value="1"/>
</dbReference>
<feature type="domain" description="Fibronectin type III-like" evidence="13">
    <location>
        <begin position="769"/>
        <end position="844"/>
    </location>
</feature>
<dbReference type="Proteomes" id="UP000243515">
    <property type="component" value="Unassembled WGS sequence"/>
</dbReference>
<comment type="similarity">
    <text evidence="3 11">Belongs to the glycosyl hydrolase 3 family.</text>
</comment>
<feature type="chain" id="PRO_5013031399" description="beta-glucosidase" evidence="12">
    <location>
        <begin position="24"/>
        <end position="861"/>
    </location>
</feature>
<keyword evidence="7 11" id="KW-0119">Carbohydrate metabolism</keyword>
<dbReference type="InterPro" id="IPR001764">
    <property type="entry name" value="Glyco_hydro_3_N"/>
</dbReference>
<dbReference type="FunFam" id="3.40.50.1700:FF:000003">
    <property type="entry name" value="Probable beta-glucosidase"/>
    <property type="match status" value="1"/>
</dbReference>
<evidence type="ECO:0000313" key="14">
    <source>
        <dbReference type="EMBL" id="OXV08599.1"/>
    </source>
</evidence>
<evidence type="ECO:0000256" key="6">
    <source>
        <dbReference type="ARBA" id="ARBA00023180"/>
    </source>
</evidence>
<keyword evidence="6" id="KW-0325">Glycoprotein</keyword>
<dbReference type="AlphaFoldDB" id="A0A232LWQ8"/>
<keyword evidence="8 11" id="KW-0326">Glycosidase</keyword>
<comment type="caution">
    <text evidence="14">The sequence shown here is derived from an EMBL/GenBank/DDBJ whole genome shotgun (WGS) entry which is preliminary data.</text>
</comment>
<dbReference type="FunFam" id="3.20.20.300:FF:000002">
    <property type="entry name" value="Probable beta-glucosidase"/>
    <property type="match status" value="1"/>
</dbReference>
<dbReference type="InterPro" id="IPR017853">
    <property type="entry name" value="GH"/>
</dbReference>
<dbReference type="Gene3D" id="3.20.20.300">
    <property type="entry name" value="Glycoside hydrolase, family 3, N-terminal domain"/>
    <property type="match status" value="1"/>
</dbReference>
<dbReference type="Pfam" id="PF14310">
    <property type="entry name" value="Fn3-like"/>
    <property type="match status" value="1"/>
</dbReference>
<evidence type="ECO:0000256" key="4">
    <source>
        <dbReference type="ARBA" id="ARBA00022801"/>
    </source>
</evidence>
<dbReference type="EC" id="3.2.1.21" evidence="11"/>
<dbReference type="PANTHER" id="PTHR42715:SF2">
    <property type="entry name" value="BETA-GLUCOSIDASE F-RELATED"/>
    <property type="match status" value="1"/>
</dbReference>
<dbReference type="SUPFAM" id="SSF51445">
    <property type="entry name" value="(Trans)glycosidases"/>
    <property type="match status" value="1"/>
</dbReference>
<dbReference type="GO" id="GO:0008422">
    <property type="term" value="F:beta-glucosidase activity"/>
    <property type="evidence" value="ECO:0007669"/>
    <property type="project" value="UniProtKB-EC"/>
</dbReference>
<protein>
    <recommendedName>
        <fullName evidence="11">beta-glucosidase</fullName>
        <ecNumber evidence="11">3.2.1.21</ecNumber>
    </recommendedName>
</protein>
<comment type="function">
    <text evidence="10">Beta-glucosidases are one of a number of cellulolytic enzymes involved in the degradation of cellulosic biomass. Catalyzes the last step releasing glucose from the inhibitory cellobiose.</text>
</comment>
<dbReference type="EMBL" id="NPHW01003994">
    <property type="protein sequence ID" value="OXV08599.1"/>
    <property type="molecule type" value="Genomic_DNA"/>
</dbReference>
<keyword evidence="15" id="KW-1185">Reference proteome</keyword>
<evidence type="ECO:0000256" key="2">
    <source>
        <dbReference type="ARBA" id="ARBA00004987"/>
    </source>
</evidence>
<evidence type="ECO:0000256" key="5">
    <source>
        <dbReference type="ARBA" id="ARBA00023001"/>
    </source>
</evidence>
<keyword evidence="12" id="KW-0732">Signal</keyword>
<dbReference type="InterPro" id="IPR036962">
    <property type="entry name" value="Glyco_hydro_3_N_sf"/>
</dbReference>
<dbReference type="InterPro" id="IPR026891">
    <property type="entry name" value="Fn3-like"/>
</dbReference>
<evidence type="ECO:0000256" key="11">
    <source>
        <dbReference type="RuleBase" id="RU361161"/>
    </source>
</evidence>
<comment type="pathway">
    <text evidence="2 11">Glycan metabolism; cellulose degradation.</text>
</comment>
<dbReference type="PROSITE" id="PS00775">
    <property type="entry name" value="GLYCOSYL_HYDROL_F3"/>
    <property type="match status" value="1"/>
</dbReference>
<evidence type="ECO:0000256" key="9">
    <source>
        <dbReference type="ARBA" id="ARBA00023326"/>
    </source>
</evidence>
<dbReference type="SUPFAM" id="SSF52279">
    <property type="entry name" value="Beta-D-glucan exohydrolase, C-terminal domain"/>
    <property type="match status" value="1"/>
</dbReference>
<evidence type="ECO:0000256" key="12">
    <source>
        <dbReference type="SAM" id="SignalP"/>
    </source>
</evidence>
<dbReference type="InterPro" id="IPR036881">
    <property type="entry name" value="Glyco_hydro_3_C_sf"/>
</dbReference>
<keyword evidence="9 11" id="KW-0624">Polysaccharide degradation</keyword>
<dbReference type="PANTHER" id="PTHR42715">
    <property type="entry name" value="BETA-GLUCOSIDASE"/>
    <property type="match status" value="1"/>
</dbReference>
<dbReference type="Gene3D" id="3.40.50.1700">
    <property type="entry name" value="Glycoside hydrolase family 3 C-terminal domain"/>
    <property type="match status" value="1"/>
</dbReference>
<gene>
    <name evidence="14" type="ORF">Egran_03639</name>
</gene>
<evidence type="ECO:0000313" key="15">
    <source>
        <dbReference type="Proteomes" id="UP000243515"/>
    </source>
</evidence>
<proteinExistence type="inferred from homology"/>
<reference evidence="14 15" key="1">
    <citation type="journal article" date="2015" name="Environ. Microbiol.">
        <title>Metagenome sequence of Elaphomyces granulatus from sporocarp tissue reveals Ascomycota ectomycorrhizal fingerprints of genome expansion and a Proteobacteria-rich microbiome.</title>
        <authorList>
            <person name="Quandt C.A."/>
            <person name="Kohler A."/>
            <person name="Hesse C.N."/>
            <person name="Sharpton T.J."/>
            <person name="Martin F."/>
            <person name="Spatafora J.W."/>
        </authorList>
    </citation>
    <scope>NUCLEOTIDE SEQUENCE [LARGE SCALE GENOMIC DNA]</scope>
    <source>
        <strain evidence="14 15">OSC145934</strain>
    </source>
</reference>
<dbReference type="OrthoDB" id="416222at2759"/>
<dbReference type="Pfam" id="PF01915">
    <property type="entry name" value="Glyco_hydro_3_C"/>
    <property type="match status" value="1"/>
</dbReference>
<keyword evidence="5" id="KW-0136">Cellulose degradation</keyword>
<evidence type="ECO:0000256" key="8">
    <source>
        <dbReference type="ARBA" id="ARBA00023295"/>
    </source>
</evidence>
<organism evidence="14 15">
    <name type="scientific">Elaphomyces granulatus</name>
    <dbReference type="NCBI Taxonomy" id="519963"/>
    <lineage>
        <taxon>Eukaryota</taxon>
        <taxon>Fungi</taxon>
        <taxon>Dikarya</taxon>
        <taxon>Ascomycota</taxon>
        <taxon>Pezizomycotina</taxon>
        <taxon>Eurotiomycetes</taxon>
        <taxon>Eurotiomycetidae</taxon>
        <taxon>Eurotiales</taxon>
        <taxon>Elaphomycetaceae</taxon>
        <taxon>Elaphomyces</taxon>
    </lineage>
</organism>
<evidence type="ECO:0000259" key="13">
    <source>
        <dbReference type="SMART" id="SM01217"/>
    </source>
</evidence>
<keyword evidence="4 11" id="KW-0378">Hydrolase</keyword>
<evidence type="ECO:0000256" key="10">
    <source>
        <dbReference type="ARBA" id="ARBA00024983"/>
    </source>
</evidence>
<evidence type="ECO:0000256" key="1">
    <source>
        <dbReference type="ARBA" id="ARBA00000448"/>
    </source>
</evidence>
<dbReference type="InterPro" id="IPR013783">
    <property type="entry name" value="Ig-like_fold"/>
</dbReference>
<accession>A0A232LWQ8</accession>
<dbReference type="GO" id="GO:0030245">
    <property type="term" value="P:cellulose catabolic process"/>
    <property type="evidence" value="ECO:0007669"/>
    <property type="project" value="UniProtKB-UniPathway"/>
</dbReference>
<dbReference type="SMART" id="SM01217">
    <property type="entry name" value="Fn3_like"/>
    <property type="match status" value="1"/>
</dbReference>
<dbReference type="PRINTS" id="PR00133">
    <property type="entry name" value="GLHYDRLASE3"/>
</dbReference>
<dbReference type="InterPro" id="IPR002772">
    <property type="entry name" value="Glyco_hydro_3_C"/>
</dbReference>
<name>A0A232LWQ8_9EURO</name>